<dbReference type="InterPro" id="IPR012675">
    <property type="entry name" value="Beta-grasp_dom_sf"/>
</dbReference>
<gene>
    <name evidence="8" type="ORF">AXX12_01970</name>
</gene>
<dbReference type="Pfam" id="PF01799">
    <property type="entry name" value="Fer2_2"/>
    <property type="match status" value="1"/>
</dbReference>
<proteinExistence type="predicted"/>
<comment type="caution">
    <text evidence="8">The sequence shown here is derived from an EMBL/GenBank/DDBJ whole genome shotgun (WGS) entry which is preliminary data.</text>
</comment>
<dbReference type="PROSITE" id="PS51085">
    <property type="entry name" value="2FE2S_FER_2"/>
    <property type="match status" value="1"/>
</dbReference>
<dbReference type="InterPro" id="IPR002888">
    <property type="entry name" value="2Fe-2S-bd"/>
</dbReference>
<dbReference type="InterPro" id="IPR036010">
    <property type="entry name" value="2Fe-2S_ferredoxin-like_sf"/>
</dbReference>
<evidence type="ECO:0000256" key="3">
    <source>
        <dbReference type="ARBA" id="ARBA00023002"/>
    </source>
</evidence>
<evidence type="ECO:0000313" key="9">
    <source>
        <dbReference type="Proteomes" id="UP000076268"/>
    </source>
</evidence>
<organism evidence="8 9">
    <name type="scientific">Anaerosporomusa subterranea</name>
    <dbReference type="NCBI Taxonomy" id="1794912"/>
    <lineage>
        <taxon>Bacteria</taxon>
        <taxon>Bacillati</taxon>
        <taxon>Bacillota</taxon>
        <taxon>Negativicutes</taxon>
        <taxon>Acetonemataceae</taxon>
        <taxon>Anaerosporomusa</taxon>
    </lineage>
</organism>
<evidence type="ECO:0000259" key="7">
    <source>
        <dbReference type="PROSITE" id="PS51085"/>
    </source>
</evidence>
<dbReference type="CDD" id="cd00207">
    <property type="entry name" value="fer2"/>
    <property type="match status" value="1"/>
</dbReference>
<dbReference type="Gene3D" id="3.10.20.30">
    <property type="match status" value="1"/>
</dbReference>
<dbReference type="OrthoDB" id="9796880at2"/>
<dbReference type="AlphaFoldDB" id="A0A154BST9"/>
<dbReference type="InterPro" id="IPR051452">
    <property type="entry name" value="Diverse_Oxidoreductases"/>
</dbReference>
<dbReference type="Proteomes" id="UP000076268">
    <property type="component" value="Unassembled WGS sequence"/>
</dbReference>
<dbReference type="PANTHER" id="PTHR44379">
    <property type="entry name" value="OXIDOREDUCTASE WITH IRON-SULFUR SUBUNIT"/>
    <property type="match status" value="1"/>
</dbReference>
<name>A0A154BST9_ANASB</name>
<keyword evidence="2" id="KW-0479">Metal-binding</keyword>
<keyword evidence="4" id="KW-0408">Iron</keyword>
<reference evidence="8 9" key="1">
    <citation type="submission" date="2016-02" db="EMBL/GenBank/DDBJ databases">
        <title>Anaerosporomusa subterraneum gen. nov., sp. nov., a spore-forming obligate anaerobe isolated from saprolite.</title>
        <authorList>
            <person name="Choi J.K."/>
            <person name="Shah M."/>
            <person name="Yee N."/>
        </authorList>
    </citation>
    <scope>NUCLEOTIDE SEQUENCE [LARGE SCALE GENOMIC DNA]</scope>
    <source>
        <strain evidence="8 9">RU4</strain>
    </source>
</reference>
<dbReference type="GO" id="GO:0046872">
    <property type="term" value="F:metal ion binding"/>
    <property type="evidence" value="ECO:0007669"/>
    <property type="project" value="UniProtKB-KW"/>
</dbReference>
<dbReference type="PROSITE" id="PS00197">
    <property type="entry name" value="2FE2S_FER_1"/>
    <property type="match status" value="1"/>
</dbReference>
<dbReference type="SUPFAM" id="SSF54292">
    <property type="entry name" value="2Fe-2S ferredoxin-like"/>
    <property type="match status" value="1"/>
</dbReference>
<keyword evidence="5" id="KW-0411">Iron-sulfur</keyword>
<feature type="domain" description="2Fe-2S ferredoxin-type" evidence="7">
    <location>
        <begin position="3"/>
        <end position="79"/>
    </location>
</feature>
<dbReference type="SUPFAM" id="SSF47741">
    <property type="entry name" value="CO dehydrogenase ISP C-domain like"/>
    <property type="match status" value="1"/>
</dbReference>
<accession>A0A154BST9</accession>
<dbReference type="Pfam" id="PF00111">
    <property type="entry name" value="Fer2"/>
    <property type="match status" value="1"/>
</dbReference>
<dbReference type="PANTHER" id="PTHR44379:SF8">
    <property type="entry name" value="XANTHINE DEHYDROGENASE IRON-SULFUR-BINDING SUBUNIT XDHC-RELATED"/>
    <property type="match status" value="1"/>
</dbReference>
<dbReference type="GO" id="GO:0051537">
    <property type="term" value="F:2 iron, 2 sulfur cluster binding"/>
    <property type="evidence" value="ECO:0007669"/>
    <property type="project" value="UniProtKB-KW"/>
</dbReference>
<sequence>MVKTIQVKVNGYVEKLTIAPNRTLLDVLREDLALTGAKRGCEAGECGACTVIVNGRPVNSCMILAVEMDGAEILTIEGLSRGTQLDDMQQSFIDEFALQCGYCTPGMILMGKALLAENLQPTEETVREYIGGNLCRCTGYENIIKAILAVAAARKG</sequence>
<evidence type="ECO:0000313" key="8">
    <source>
        <dbReference type="EMBL" id="KYZ76935.1"/>
    </source>
</evidence>
<evidence type="ECO:0000256" key="4">
    <source>
        <dbReference type="ARBA" id="ARBA00023004"/>
    </source>
</evidence>
<dbReference type="GO" id="GO:0016491">
    <property type="term" value="F:oxidoreductase activity"/>
    <property type="evidence" value="ECO:0007669"/>
    <property type="project" value="UniProtKB-KW"/>
</dbReference>
<comment type="pathway">
    <text evidence="6">Alkaloid degradation; nicotine degradation.</text>
</comment>
<dbReference type="InterPro" id="IPR001041">
    <property type="entry name" value="2Fe-2S_ferredoxin-type"/>
</dbReference>
<dbReference type="Gene3D" id="1.10.150.120">
    <property type="entry name" value="[2Fe-2S]-binding domain"/>
    <property type="match status" value="1"/>
</dbReference>
<dbReference type="EMBL" id="LSGP01000013">
    <property type="protein sequence ID" value="KYZ76935.1"/>
    <property type="molecule type" value="Genomic_DNA"/>
</dbReference>
<keyword evidence="1" id="KW-0001">2Fe-2S</keyword>
<dbReference type="InterPro" id="IPR036884">
    <property type="entry name" value="2Fe-2S-bd_dom_sf"/>
</dbReference>
<evidence type="ECO:0000256" key="2">
    <source>
        <dbReference type="ARBA" id="ARBA00022723"/>
    </source>
</evidence>
<keyword evidence="3" id="KW-0560">Oxidoreductase</keyword>
<keyword evidence="9" id="KW-1185">Reference proteome</keyword>
<evidence type="ECO:0000256" key="1">
    <source>
        <dbReference type="ARBA" id="ARBA00022714"/>
    </source>
</evidence>
<dbReference type="STRING" id="1794912.AXX12_01970"/>
<dbReference type="InterPro" id="IPR006058">
    <property type="entry name" value="2Fe2S_fd_BS"/>
</dbReference>
<evidence type="ECO:0000256" key="6">
    <source>
        <dbReference type="ARBA" id="ARBA00060707"/>
    </source>
</evidence>
<protein>
    <submittedName>
        <fullName evidence="8">(2Fe-2S)-binding protein</fullName>
    </submittedName>
</protein>
<dbReference type="FunFam" id="3.10.20.30:FF:000020">
    <property type="entry name" value="Xanthine dehydrogenase iron-sulfur subunit"/>
    <property type="match status" value="1"/>
</dbReference>
<evidence type="ECO:0000256" key="5">
    <source>
        <dbReference type="ARBA" id="ARBA00023014"/>
    </source>
</evidence>